<protein>
    <submittedName>
        <fullName evidence="4">Response regulator transcription factor</fullName>
    </submittedName>
</protein>
<reference evidence="4 5" key="1">
    <citation type="submission" date="2020-04" db="EMBL/GenBank/DDBJ databases">
        <authorList>
            <person name="Hitch T.C.A."/>
            <person name="Wylensek D."/>
            <person name="Clavel T."/>
        </authorList>
    </citation>
    <scope>NUCLEOTIDE SEQUENCE [LARGE SCALE GENOMIC DNA]</scope>
    <source>
        <strain evidence="4 5">BSM-383-APC-22F</strain>
    </source>
</reference>
<dbReference type="EMBL" id="JABAFR010000005">
    <property type="protein sequence ID" value="NME43888.1"/>
    <property type="molecule type" value="Genomic_DNA"/>
</dbReference>
<feature type="domain" description="Response regulatory" evidence="2">
    <location>
        <begin position="2"/>
        <end position="118"/>
    </location>
</feature>
<dbReference type="Gene3D" id="3.40.50.2300">
    <property type="match status" value="1"/>
</dbReference>
<evidence type="ECO:0000259" key="3">
    <source>
        <dbReference type="PROSITE" id="PS50930"/>
    </source>
</evidence>
<dbReference type="InterPro" id="IPR011006">
    <property type="entry name" value="CheY-like_superfamily"/>
</dbReference>
<name>A0A7X9NGK8_9FIRM</name>
<evidence type="ECO:0000256" key="1">
    <source>
        <dbReference type="PROSITE-ProRule" id="PRU00169"/>
    </source>
</evidence>
<dbReference type="InterPro" id="IPR001789">
    <property type="entry name" value="Sig_transdc_resp-reg_receiver"/>
</dbReference>
<dbReference type="AlphaFoldDB" id="A0A7X9NGK8"/>
<gene>
    <name evidence="4" type="ORF">HF861_03200</name>
</gene>
<accession>A0A7X9NGK8</accession>
<dbReference type="PANTHER" id="PTHR37299:SF1">
    <property type="entry name" value="STAGE 0 SPORULATION PROTEIN A HOMOLOG"/>
    <property type="match status" value="1"/>
</dbReference>
<dbReference type="Pfam" id="PF04397">
    <property type="entry name" value="LytTR"/>
    <property type="match status" value="1"/>
</dbReference>
<dbReference type="Proteomes" id="UP000540014">
    <property type="component" value="Unassembled WGS sequence"/>
</dbReference>
<dbReference type="SMART" id="SM00850">
    <property type="entry name" value="LytTR"/>
    <property type="match status" value="1"/>
</dbReference>
<proteinExistence type="predicted"/>
<organism evidence="4 5">
    <name type="scientific">Faecalicoccus pleomorphus</name>
    <dbReference type="NCBI Taxonomy" id="1323"/>
    <lineage>
        <taxon>Bacteria</taxon>
        <taxon>Bacillati</taxon>
        <taxon>Bacillota</taxon>
        <taxon>Erysipelotrichia</taxon>
        <taxon>Erysipelotrichales</taxon>
        <taxon>Erysipelotrichaceae</taxon>
        <taxon>Faecalicoccus</taxon>
    </lineage>
</organism>
<dbReference type="GO" id="GO:0003677">
    <property type="term" value="F:DNA binding"/>
    <property type="evidence" value="ECO:0007669"/>
    <property type="project" value="InterPro"/>
</dbReference>
<dbReference type="SUPFAM" id="SSF52172">
    <property type="entry name" value="CheY-like"/>
    <property type="match status" value="1"/>
</dbReference>
<dbReference type="SMART" id="SM00448">
    <property type="entry name" value="REC"/>
    <property type="match status" value="1"/>
</dbReference>
<feature type="modified residue" description="4-aspartylphosphate" evidence="1">
    <location>
        <position position="55"/>
    </location>
</feature>
<dbReference type="InterPro" id="IPR007492">
    <property type="entry name" value="LytTR_DNA-bd_dom"/>
</dbReference>
<feature type="domain" description="HTH LytTR-type" evidence="3">
    <location>
        <begin position="140"/>
        <end position="227"/>
    </location>
</feature>
<dbReference type="Gene3D" id="2.40.50.1020">
    <property type="entry name" value="LytTr DNA-binding domain"/>
    <property type="match status" value="1"/>
</dbReference>
<dbReference type="Pfam" id="PF00072">
    <property type="entry name" value="Response_reg"/>
    <property type="match status" value="1"/>
</dbReference>
<dbReference type="PANTHER" id="PTHR37299">
    <property type="entry name" value="TRANSCRIPTIONAL REGULATOR-RELATED"/>
    <property type="match status" value="1"/>
</dbReference>
<comment type="caution">
    <text evidence="4">The sequence shown here is derived from an EMBL/GenBank/DDBJ whole genome shotgun (WGS) entry which is preliminary data.</text>
</comment>
<dbReference type="PROSITE" id="PS50110">
    <property type="entry name" value="RESPONSE_REGULATORY"/>
    <property type="match status" value="1"/>
</dbReference>
<evidence type="ECO:0000313" key="5">
    <source>
        <dbReference type="Proteomes" id="UP000540014"/>
    </source>
</evidence>
<evidence type="ECO:0000313" key="4">
    <source>
        <dbReference type="EMBL" id="NME43888.1"/>
    </source>
</evidence>
<dbReference type="RefSeq" id="WP_168964862.1">
    <property type="nucleotide sequence ID" value="NZ_JABAFR010000005.1"/>
</dbReference>
<sequence>MEIFIFDDCKSDRNDLIRILQSLSQKNNIPMHIKVQKDLSSLFKNLNNCDLLFLDMVLGSLNGLSIGQNIKKLYPECRIVIITAFDQYSKQGYKIHADRFLLKPFNESEVLIELSELFEEYFRNLRCIKDMNIIPNKIYIKDILYIEAINKRTKLHMTNGRIINSPYTLKHWISELANSGFCQPHKSFFINLSYVNEITNTDVILYSDELIPLSRNHKKSFEKDLLDFLYKAI</sequence>
<keyword evidence="1" id="KW-0597">Phosphoprotein</keyword>
<dbReference type="PROSITE" id="PS50930">
    <property type="entry name" value="HTH_LYTTR"/>
    <property type="match status" value="1"/>
</dbReference>
<dbReference type="GO" id="GO:0000156">
    <property type="term" value="F:phosphorelay response regulator activity"/>
    <property type="evidence" value="ECO:0007669"/>
    <property type="project" value="InterPro"/>
</dbReference>
<evidence type="ECO:0000259" key="2">
    <source>
        <dbReference type="PROSITE" id="PS50110"/>
    </source>
</evidence>
<dbReference type="InterPro" id="IPR046947">
    <property type="entry name" value="LytR-like"/>
</dbReference>